<keyword evidence="3" id="KW-1185">Reference proteome</keyword>
<feature type="transmembrane region" description="Helical" evidence="1">
    <location>
        <begin position="368"/>
        <end position="387"/>
    </location>
</feature>
<dbReference type="RefSeq" id="WP_310330385.1">
    <property type="nucleotide sequence ID" value="NZ_JAVDXV010000006.1"/>
</dbReference>
<feature type="transmembrane region" description="Helical" evidence="1">
    <location>
        <begin position="21"/>
        <end position="39"/>
    </location>
</feature>
<feature type="transmembrane region" description="Helical" evidence="1">
    <location>
        <begin position="59"/>
        <end position="82"/>
    </location>
</feature>
<dbReference type="Proteomes" id="UP001180825">
    <property type="component" value="Unassembled WGS sequence"/>
</dbReference>
<evidence type="ECO:0000313" key="3">
    <source>
        <dbReference type="Proteomes" id="UP001180825"/>
    </source>
</evidence>
<feature type="transmembrane region" description="Helical" evidence="1">
    <location>
        <begin position="414"/>
        <end position="433"/>
    </location>
</feature>
<gene>
    <name evidence="2" type="ORF">J2X21_003287</name>
</gene>
<feature type="transmembrane region" description="Helical" evidence="1">
    <location>
        <begin position="500"/>
        <end position="519"/>
    </location>
</feature>
<comment type="caution">
    <text evidence="2">The sequence shown here is derived from an EMBL/GenBank/DDBJ whole genome shotgun (WGS) entry which is preliminary data.</text>
</comment>
<feature type="transmembrane region" description="Helical" evidence="1">
    <location>
        <begin position="148"/>
        <end position="171"/>
    </location>
</feature>
<name>A0ABU2AAJ1_9BURK</name>
<feature type="transmembrane region" description="Helical" evidence="1">
    <location>
        <begin position="336"/>
        <end position="362"/>
    </location>
</feature>
<evidence type="ECO:0008006" key="4">
    <source>
        <dbReference type="Google" id="ProtNLM"/>
    </source>
</evidence>
<feature type="transmembrane region" description="Helical" evidence="1">
    <location>
        <begin position="113"/>
        <end position="136"/>
    </location>
</feature>
<keyword evidence="1" id="KW-1133">Transmembrane helix</keyword>
<evidence type="ECO:0000256" key="1">
    <source>
        <dbReference type="SAM" id="Phobius"/>
    </source>
</evidence>
<keyword evidence="1" id="KW-0472">Membrane</keyword>
<proteinExistence type="predicted"/>
<keyword evidence="1" id="KW-0812">Transmembrane</keyword>
<protein>
    <recommendedName>
        <fullName evidence="4">ABC transporter permease</fullName>
    </recommendedName>
</protein>
<feature type="transmembrane region" description="Helical" evidence="1">
    <location>
        <begin position="260"/>
        <end position="282"/>
    </location>
</feature>
<feature type="transmembrane region" description="Helical" evidence="1">
    <location>
        <begin position="468"/>
        <end position="488"/>
    </location>
</feature>
<feature type="transmembrane region" description="Helical" evidence="1">
    <location>
        <begin position="439"/>
        <end position="461"/>
    </location>
</feature>
<organism evidence="2 3">
    <name type="scientific">Roseateles asaccharophilus</name>
    <dbReference type="NCBI Taxonomy" id="582607"/>
    <lineage>
        <taxon>Bacteria</taxon>
        <taxon>Pseudomonadati</taxon>
        <taxon>Pseudomonadota</taxon>
        <taxon>Betaproteobacteria</taxon>
        <taxon>Burkholderiales</taxon>
        <taxon>Sphaerotilaceae</taxon>
        <taxon>Roseateles</taxon>
    </lineage>
</organism>
<dbReference type="EMBL" id="JAVDXV010000006">
    <property type="protein sequence ID" value="MDR7334135.1"/>
    <property type="molecule type" value="Genomic_DNA"/>
</dbReference>
<reference evidence="2 3" key="1">
    <citation type="submission" date="2023-07" db="EMBL/GenBank/DDBJ databases">
        <title>Sorghum-associated microbial communities from plants grown in Nebraska, USA.</title>
        <authorList>
            <person name="Schachtman D."/>
        </authorList>
    </citation>
    <scope>NUCLEOTIDE SEQUENCE [LARGE SCALE GENOMIC DNA]</scope>
    <source>
        <strain evidence="2 3">BE316</strain>
    </source>
</reference>
<feature type="transmembrane region" description="Helical" evidence="1">
    <location>
        <begin position="183"/>
        <end position="205"/>
    </location>
</feature>
<accession>A0ABU2AAJ1</accession>
<evidence type="ECO:0000313" key="2">
    <source>
        <dbReference type="EMBL" id="MDR7334135.1"/>
    </source>
</evidence>
<sequence>MSTSLPKALVVNEWRLRSRRVSTLVILLAVVAVSWLMVLDPKSGAAMMVVHKQRVAYESQALAFATTLIASLLFGLAGFYLARGRSQEDLRTGTASVLAATPVTNAQLLGARWLGAFGFLLSLGTVVMLTAWVLQWVRGEGPLQPLPYLQMLLLGLAPGLMLCASLAVLSDAWAPLMGKRGDLLYWVLWMVQFAFIPASLGQGAIQLSGWQVFDINGVSPLLVSLSRLMDVTHVQVGGGPFDATLPVLHMPAGLWSRELVALRLGSMLLALLPLVPAVLAFHRYAPDRVKLRNPAGRWRVAQALQWLLSPLMRPFTRALGLVLQLAARLPGVPGRWLADVGLVLLSQPLLALAMCGCAVASAFVPADALTGVLAMALVAWGMAVADVSSRDLQSGTSALASAVPGGARERDWRLLLTAFGLGLLLSAPALFRWLVDAPWSAAACVAGLLFLSTAAALLGRLTQGSRTFLALFLFGLYLSLQNTGVAALDVLGLAGDASPASVAGFAVAGLVGVVATLGLSRLRRT</sequence>